<accession>A0ABX4M8B5</accession>
<dbReference type="PANTHER" id="PTHR12110">
    <property type="entry name" value="HYDROXYPYRUVATE ISOMERASE"/>
    <property type="match status" value="1"/>
</dbReference>
<evidence type="ECO:0000313" key="3">
    <source>
        <dbReference type="EMBL" id="PHP51325.1"/>
    </source>
</evidence>
<organism evidence="3 4">
    <name type="scientific">Actinomyces ruminis</name>
    <dbReference type="NCBI Taxonomy" id="1937003"/>
    <lineage>
        <taxon>Bacteria</taxon>
        <taxon>Bacillati</taxon>
        <taxon>Actinomycetota</taxon>
        <taxon>Actinomycetes</taxon>
        <taxon>Actinomycetales</taxon>
        <taxon>Actinomycetaceae</taxon>
        <taxon>Actinomyces</taxon>
    </lineage>
</organism>
<proteinExistence type="predicted"/>
<evidence type="ECO:0000256" key="1">
    <source>
        <dbReference type="SAM" id="MobiDB-lite"/>
    </source>
</evidence>
<dbReference type="InterPro" id="IPR050312">
    <property type="entry name" value="IolE/XylAMocC-like"/>
</dbReference>
<feature type="region of interest" description="Disordered" evidence="1">
    <location>
        <begin position="1"/>
        <end position="31"/>
    </location>
</feature>
<dbReference type="PANTHER" id="PTHR12110:SF41">
    <property type="entry name" value="INOSOSE DEHYDRATASE"/>
    <property type="match status" value="1"/>
</dbReference>
<comment type="caution">
    <text evidence="3">The sequence shown here is derived from an EMBL/GenBank/DDBJ whole genome shotgun (WGS) entry which is preliminary data.</text>
</comment>
<reference evidence="3 4" key="1">
    <citation type="submission" date="2017-10" db="EMBL/GenBank/DDBJ databases">
        <title>Draft genome sequence of cellulolytic Actinomyces sp CtC72 isolated from cattle rumen fluid.</title>
        <authorList>
            <person name="Joshi A.J."/>
            <person name="Vasudevan G."/>
            <person name="Lanjekar V.B."/>
            <person name="Hivarkar S."/>
            <person name="Engineer A."/>
            <person name="Pore S.D."/>
            <person name="Dhakephalkar P.K."/>
            <person name="Dagar S."/>
        </authorList>
    </citation>
    <scope>NUCLEOTIDE SEQUENCE [LARGE SCALE GENOMIC DNA]</scope>
    <source>
        <strain evidence="4">CtC72</strain>
    </source>
</reference>
<protein>
    <recommendedName>
        <fullName evidence="2">Xylose isomerase-like TIM barrel domain-containing protein</fullName>
    </recommendedName>
</protein>
<evidence type="ECO:0000259" key="2">
    <source>
        <dbReference type="Pfam" id="PF01261"/>
    </source>
</evidence>
<dbReference type="SUPFAM" id="SSF51658">
    <property type="entry name" value="Xylose isomerase-like"/>
    <property type="match status" value="1"/>
</dbReference>
<dbReference type="EMBL" id="MTPX02000085">
    <property type="protein sequence ID" value="PHP51325.1"/>
    <property type="molecule type" value="Genomic_DNA"/>
</dbReference>
<dbReference type="InterPro" id="IPR036237">
    <property type="entry name" value="Xyl_isomerase-like_sf"/>
</dbReference>
<evidence type="ECO:0000313" key="4">
    <source>
        <dbReference type="Proteomes" id="UP000194577"/>
    </source>
</evidence>
<sequence length="183" mass="20697">MGHREAARRRDQHHRHPVEHHWRPGPPSRPAPGAALRLLVVHSRRRSTLNLLQATDPELVGLALDTAEMTIAGIDPLTFYQAHADRVTHIHLKDTPHQDTDNQYLQPNAETAMLQGDSGNHIQRWFYELGTPNGLVDIPALVTALRDHSYNGWTVVESDQTPEPAETTLLNSWYIQNKLDVPK</sequence>
<dbReference type="Pfam" id="PF01261">
    <property type="entry name" value="AP_endonuc_2"/>
    <property type="match status" value="1"/>
</dbReference>
<name>A0ABX4M8B5_9ACTO</name>
<feature type="domain" description="Xylose isomerase-like TIM barrel" evidence="2">
    <location>
        <begin position="48"/>
        <end position="164"/>
    </location>
</feature>
<dbReference type="Proteomes" id="UP000194577">
    <property type="component" value="Unassembled WGS sequence"/>
</dbReference>
<dbReference type="InterPro" id="IPR013022">
    <property type="entry name" value="Xyl_isomerase-like_TIM-brl"/>
</dbReference>
<keyword evidence="4" id="KW-1185">Reference proteome</keyword>
<dbReference type="Gene3D" id="3.20.20.150">
    <property type="entry name" value="Divalent-metal-dependent TIM barrel enzymes"/>
    <property type="match status" value="1"/>
</dbReference>
<gene>
    <name evidence="3" type="ORF">BW737_015140</name>
</gene>